<dbReference type="EMBL" id="JALLMC010000014">
    <property type="protein sequence ID" value="MEB6412514.1"/>
    <property type="molecule type" value="Genomic_DNA"/>
</dbReference>
<proteinExistence type="predicted"/>
<protein>
    <recommendedName>
        <fullName evidence="4">Ead/Ea22-like family protein</fullName>
    </recommendedName>
</protein>
<sequence length="106" mass="12074">MSNKHHDLLGVPKHANQHRLSRLTMEVHTDELRIMASAVENYTDELIAALEAAENRISELEAREVKLPERYEVEMCPTPSPDGEWYSREDVLAALAKASVRIYEEG</sequence>
<feature type="coiled-coil region" evidence="1">
    <location>
        <begin position="43"/>
        <end position="70"/>
    </location>
</feature>
<gene>
    <name evidence="2" type="ORF">MXM28_22890</name>
</gene>
<reference evidence="2 3" key="1">
    <citation type="submission" date="2022-04" db="EMBL/GenBank/DDBJ databases">
        <title>Whole genome surviellance of AMR bacteria from Assam, India: One Health Study.</title>
        <authorList>
            <person name="Mendem S.K."/>
            <person name="Rakshit O."/>
            <person name="Murugesan D."/>
            <person name="Shome R."/>
            <person name="Raisen C."/>
            <person name="Holmes M.A."/>
            <person name="Saikia K."/>
            <person name="Shome B.R."/>
        </authorList>
    </citation>
    <scope>NUCLEOTIDE SEQUENCE [LARGE SCALE GENOMIC DNA]</scope>
    <source>
        <strain evidence="2 3">MGG-11lp</strain>
    </source>
</reference>
<organism evidence="2 3">
    <name type="scientific">Enterobacter vonholyi</name>
    <dbReference type="NCBI Taxonomy" id="2797505"/>
    <lineage>
        <taxon>Bacteria</taxon>
        <taxon>Pseudomonadati</taxon>
        <taxon>Pseudomonadota</taxon>
        <taxon>Gammaproteobacteria</taxon>
        <taxon>Enterobacterales</taxon>
        <taxon>Enterobacteriaceae</taxon>
        <taxon>Enterobacter</taxon>
    </lineage>
</organism>
<keyword evidence="3" id="KW-1185">Reference proteome</keyword>
<evidence type="ECO:0000313" key="3">
    <source>
        <dbReference type="Proteomes" id="UP001306510"/>
    </source>
</evidence>
<evidence type="ECO:0000256" key="1">
    <source>
        <dbReference type="SAM" id="Coils"/>
    </source>
</evidence>
<evidence type="ECO:0008006" key="4">
    <source>
        <dbReference type="Google" id="ProtNLM"/>
    </source>
</evidence>
<accession>A0ABU6E8X6</accession>
<keyword evidence="1" id="KW-0175">Coiled coil</keyword>
<evidence type="ECO:0000313" key="2">
    <source>
        <dbReference type="EMBL" id="MEB6412514.1"/>
    </source>
</evidence>
<name>A0ABU6E8X6_9ENTR</name>
<dbReference type="RefSeq" id="WP_325848990.1">
    <property type="nucleotide sequence ID" value="NZ_JALLMC010000014.1"/>
</dbReference>
<comment type="caution">
    <text evidence="2">The sequence shown here is derived from an EMBL/GenBank/DDBJ whole genome shotgun (WGS) entry which is preliminary data.</text>
</comment>
<dbReference type="Proteomes" id="UP001306510">
    <property type="component" value="Unassembled WGS sequence"/>
</dbReference>